<accession>A0A7S9RT21</accession>
<evidence type="ECO:0000256" key="1">
    <source>
        <dbReference type="SAM" id="Coils"/>
    </source>
</evidence>
<dbReference type="InterPro" id="IPR037291">
    <property type="entry name" value="DUF4139"/>
</dbReference>
<gene>
    <name evidence="3" type="ORF">CVS89_03400</name>
</gene>
<dbReference type="AlphaFoldDB" id="A0A7S9RT21"/>
<protein>
    <submittedName>
        <fullName evidence="3">DUF4139 domain-containing protein</fullName>
    </submittedName>
</protein>
<organism evidence="3 4">
    <name type="scientific">Campylobacter concisus</name>
    <dbReference type="NCBI Taxonomy" id="199"/>
    <lineage>
        <taxon>Bacteria</taxon>
        <taxon>Pseudomonadati</taxon>
        <taxon>Campylobacterota</taxon>
        <taxon>Epsilonproteobacteria</taxon>
        <taxon>Campylobacterales</taxon>
        <taxon>Campylobacteraceae</taxon>
        <taxon>Campylobacter</taxon>
    </lineage>
</organism>
<keyword evidence="1" id="KW-0175">Coiled coil</keyword>
<reference evidence="3 4" key="2">
    <citation type="journal article" date="2020" name="Microb. Genom.">
        <title>Analysis of complete Campylobacter concisus genomes identifies genomospecies features, secretion systems and novel plasmids and their association with severe ulcerative colitis.</title>
        <authorList>
            <person name="Liu F."/>
            <person name="Chen S."/>
            <person name="Luu L.D.W."/>
            <person name="Lee S.A."/>
            <person name="Tay A.C.Y."/>
            <person name="Wu R."/>
            <person name="Riordan S.M."/>
            <person name="Lan R."/>
            <person name="Liu L."/>
            <person name="Zhang L."/>
        </authorList>
    </citation>
    <scope>NUCLEOTIDE SEQUENCE [LARGE SCALE GENOMIC DNA]</scope>
    <source>
        <strain evidence="3 4">H16O-S1</strain>
    </source>
</reference>
<reference evidence="3 4" key="1">
    <citation type="journal article" date="2018" name="Emerg. Microbes Infect.">
        <title>Genomic analysis of oral Campylobacter concisus strains identified a potential bacterial molecular marker associated with active Crohn's disease.</title>
        <authorList>
            <person name="Liu F."/>
            <person name="Ma R."/>
            <person name="Tay C.Y.A."/>
            <person name="Octavia S."/>
            <person name="Lan R."/>
            <person name="Chung H.K.L."/>
            <person name="Riordan S.M."/>
            <person name="Grimm M.C."/>
            <person name="Leong R.W."/>
            <person name="Tanaka M.M."/>
            <person name="Connor S."/>
            <person name="Zhang L."/>
        </authorList>
    </citation>
    <scope>NUCLEOTIDE SEQUENCE [LARGE SCALE GENOMIC DNA]</scope>
    <source>
        <strain evidence="3 4">H16O-S1</strain>
    </source>
</reference>
<dbReference type="EMBL" id="CP049263">
    <property type="protein sequence ID" value="QPH97326.1"/>
    <property type="molecule type" value="Genomic_DNA"/>
</dbReference>
<name>A0A7S9RT21_9BACT</name>
<feature type="coiled-coil region" evidence="1">
    <location>
        <begin position="76"/>
        <end position="103"/>
    </location>
</feature>
<proteinExistence type="predicted"/>
<sequence length="462" mass="52188">MKKVLFLVASTLAFANENLIEIYTDQTIITQKFSDANSSFSAFVPEGVQSENITINGDCDANAYLKKISEENSPSYIKWKQEVANLNNKLEALNARGRFIEQALVGENKSNDVTKRADEFYKFSLENIEKISAAKSELEALKENEPKSEMAGFLQLDMKFACDPKEATLSYMDDEAPKTLNEIYADTKNKNILIKQEILLTNPFASDVKNLKLAIYPTRYQKALAPSKFYPWYEESEAEADDGYGASKNMLRAAKVAAEVADMRVQRDENEFAKIWKIDGINLAKGESKYITYDTQKMDANFSVFADFYGSLKAYNVASFKLNDDLTPAKTQFYVNGVSVGSPSEFEMKAKDEPVQLFLGQNELIELKKERLNKFKKSSFLGKERISEEGYEISVKNNSSKSVDVTLVDRVPVSADEAVKVEIKGFDKKDIGKDGKVELKFSLAPKEEFKKEYSYKITKPKI</sequence>
<dbReference type="RefSeq" id="WP_107848197.1">
    <property type="nucleotide sequence ID" value="NZ_CP049234.1"/>
</dbReference>
<dbReference type="Proteomes" id="UP000594571">
    <property type="component" value="Chromosome"/>
</dbReference>
<evidence type="ECO:0000259" key="2">
    <source>
        <dbReference type="Pfam" id="PF13598"/>
    </source>
</evidence>
<evidence type="ECO:0000313" key="3">
    <source>
        <dbReference type="EMBL" id="QPH97326.1"/>
    </source>
</evidence>
<feature type="domain" description="DUF4139" evidence="2">
    <location>
        <begin position="182"/>
        <end position="461"/>
    </location>
</feature>
<dbReference type="Pfam" id="PF13598">
    <property type="entry name" value="DUF4139"/>
    <property type="match status" value="1"/>
</dbReference>
<evidence type="ECO:0000313" key="4">
    <source>
        <dbReference type="Proteomes" id="UP000594571"/>
    </source>
</evidence>